<organism evidence="3 4">
    <name type="scientific">Methylomicrobium album BG8</name>
    <dbReference type="NCBI Taxonomy" id="686340"/>
    <lineage>
        <taxon>Bacteria</taxon>
        <taxon>Pseudomonadati</taxon>
        <taxon>Pseudomonadota</taxon>
        <taxon>Gammaproteobacteria</taxon>
        <taxon>Methylococcales</taxon>
        <taxon>Methylococcaceae</taxon>
        <taxon>Methylomicrobium</taxon>
    </lineage>
</organism>
<dbReference type="Pfam" id="PF09836">
    <property type="entry name" value="DUF2063"/>
    <property type="match status" value="1"/>
</dbReference>
<dbReference type="InterPro" id="IPR044922">
    <property type="entry name" value="DUF2063_N_sf"/>
</dbReference>
<feature type="domain" description="NGO1945-like C-terminal" evidence="2">
    <location>
        <begin position="144"/>
        <end position="239"/>
    </location>
</feature>
<feature type="domain" description="Putative DNA-binding" evidence="1">
    <location>
        <begin position="8"/>
        <end position="93"/>
    </location>
</feature>
<dbReference type="RefSeq" id="WP_005368671.1">
    <property type="nucleotide sequence ID" value="NZ_CM001475.1"/>
</dbReference>
<gene>
    <name evidence="3" type="ORF">Metal_0165</name>
</gene>
<dbReference type="AlphaFoldDB" id="H8GKM4"/>
<dbReference type="Pfam" id="PF22106">
    <property type="entry name" value="NGO1945_C"/>
    <property type="match status" value="1"/>
</dbReference>
<evidence type="ECO:0000313" key="4">
    <source>
        <dbReference type="Proteomes" id="UP000005090"/>
    </source>
</evidence>
<evidence type="ECO:0000259" key="2">
    <source>
        <dbReference type="Pfam" id="PF22106"/>
    </source>
</evidence>
<dbReference type="EMBL" id="CM001475">
    <property type="protein sequence ID" value="EIC28032.1"/>
    <property type="molecule type" value="Genomic_DNA"/>
</dbReference>
<dbReference type="eggNOG" id="COG3219">
    <property type="taxonomic scope" value="Bacteria"/>
</dbReference>
<dbReference type="Gene3D" id="3.90.930.50">
    <property type="match status" value="1"/>
</dbReference>
<reference evidence="3 4" key="1">
    <citation type="journal article" date="2013" name="Genome Announc.">
        <title>Genome Sequence of the Obligate Gammaproteobacterial Methanotroph Methylomicrobium album Strain BG8.</title>
        <authorList>
            <person name="Kits K.D."/>
            <person name="Kalyuzhnaya M.G."/>
            <person name="Klotz M.G."/>
            <person name="Jetten M.S."/>
            <person name="Op den Camp H.J."/>
            <person name="Vuilleumier S."/>
            <person name="Bringel F."/>
            <person name="Dispirito A.A."/>
            <person name="Murrell J.C."/>
            <person name="Bruce D."/>
            <person name="Cheng J.F."/>
            <person name="Copeland A."/>
            <person name="Goodwin L."/>
            <person name="Hauser L."/>
            <person name="Lajus A."/>
            <person name="Land M.L."/>
            <person name="Lapidus A."/>
            <person name="Lucas S."/>
            <person name="Medigue C."/>
            <person name="Pitluck S."/>
            <person name="Woyke T."/>
            <person name="Zeytun A."/>
            <person name="Stein L.Y."/>
        </authorList>
    </citation>
    <scope>NUCLEOTIDE SEQUENCE [LARGE SCALE GENOMIC DNA]</scope>
    <source>
        <strain evidence="3 4">BG8</strain>
    </source>
</reference>
<dbReference type="InterPro" id="IPR054098">
    <property type="entry name" value="NGO1945-like_C"/>
</dbReference>
<dbReference type="HOGENOM" id="CLU_096334_1_0_6"/>
<proteinExistence type="predicted"/>
<sequence length="251" mass="29034">MGADFKARQQAFSDYLRNPESHPAPSDVKPERMAMYRELFFNNIDNFLAVNFPVLRKILSNAQWRELGQDFYARHTCATPYFSEIAEEFLDYLQTERDHPSDPPFMLELAHYEWAEMALSIAKEEAPFNPPFSGDWSEATLQLSPLAWPLAYRFPVHRISPDYQPPEPSGQPTFLIVYRNYEDEVRFLEITPVTYQLLALIQEQPGQTAASYLQSVVEQLKHPQPEVIYESGLKIVQDLTAKHIILLGTHK</sequence>
<name>H8GKM4_METAL</name>
<dbReference type="Proteomes" id="UP000005090">
    <property type="component" value="Chromosome"/>
</dbReference>
<evidence type="ECO:0000313" key="3">
    <source>
        <dbReference type="EMBL" id="EIC28032.1"/>
    </source>
</evidence>
<evidence type="ECO:0000259" key="1">
    <source>
        <dbReference type="Pfam" id="PF09836"/>
    </source>
</evidence>
<dbReference type="STRING" id="686340.Metal_0165"/>
<accession>H8GKM4</accession>
<dbReference type="InterPro" id="IPR018640">
    <property type="entry name" value="DUF2063"/>
</dbReference>
<keyword evidence="4" id="KW-1185">Reference proteome</keyword>
<protein>
    <submittedName>
        <fullName evidence="3">Uncharacterized protein</fullName>
    </submittedName>
</protein>
<dbReference type="Gene3D" id="1.10.150.690">
    <property type="entry name" value="DUF2063"/>
    <property type="match status" value="1"/>
</dbReference>